<evidence type="ECO:0000256" key="1">
    <source>
        <dbReference type="ARBA" id="ARBA00004141"/>
    </source>
</evidence>
<dbReference type="GO" id="GO:0015854">
    <property type="term" value="P:guanine transport"/>
    <property type="evidence" value="ECO:0007669"/>
    <property type="project" value="TreeGrafter"/>
</dbReference>
<comment type="subcellular location">
    <subcellularLocation>
        <location evidence="1">Membrane</location>
        <topology evidence="1">Multi-pass membrane protein</topology>
    </subcellularLocation>
</comment>
<feature type="transmembrane region" description="Helical" evidence="8">
    <location>
        <begin position="338"/>
        <end position="358"/>
    </location>
</feature>
<feature type="transmembrane region" description="Helical" evidence="8">
    <location>
        <begin position="415"/>
        <end position="436"/>
    </location>
</feature>
<accession>A0A4P7MY75</accession>
<reference evidence="9 10" key="1">
    <citation type="journal article" date="2019" name="Mol. Biol. Evol.">
        <title>Blast fungal genomes show frequent chromosomal changes, gene gains and losses, and effector gene turnover.</title>
        <authorList>
            <person name="Gomez Luciano L.B."/>
            <person name="Jason Tsai I."/>
            <person name="Chuma I."/>
            <person name="Tosa Y."/>
            <person name="Chen Y.H."/>
            <person name="Li J.Y."/>
            <person name="Li M.Y."/>
            <person name="Jade Lu M.Y."/>
            <person name="Nakayashiki H."/>
            <person name="Li W.H."/>
        </authorList>
    </citation>
    <scope>NUCLEOTIDE SEQUENCE [LARGE SCALE GENOMIC DNA]</scope>
    <source>
        <strain evidence="9">MZ5-1-6</strain>
    </source>
</reference>
<feature type="compositionally biased region" description="Basic and acidic residues" evidence="7">
    <location>
        <begin position="572"/>
        <end position="581"/>
    </location>
</feature>
<evidence type="ECO:0000256" key="8">
    <source>
        <dbReference type="SAM" id="Phobius"/>
    </source>
</evidence>
<dbReference type="Proteomes" id="UP000294847">
    <property type="component" value="Chromosome 1"/>
</dbReference>
<keyword evidence="5 8" id="KW-1133">Transmembrane helix</keyword>
<proteinExistence type="inferred from homology"/>
<sequence>MISIGSRLSAAIGRLRDVVYRVDEKINTSTFGRIFRLRGCGHEDEIQDATFSREFRAGLTTFATMSYIIAVNAHILADTGANCVCKNQTDVGICSNETEYLICQNEVRRDLVTATAAVAGFSSILFGFLTNLPVALAPGMGLNAYFTYQVVGVRGTGSIPYGLALTAVFVEGFIFILLAITGMRHWLVKIVPGTLKTASGVGIGLFLTLVGMSYGNGIGLVTGSVSTPLAIGGCPPEDLYRGECPNNIMQSHKMWLGIFGGLLTAWLMAFRVKSAIIIGIAIVSILSWPRNTSLTYFPHTDEGNSRFEFFKKIADFHPIQHTLGAQEWDLSGGNGAKFAIAVFTFLYVDIIDCTATLYSMARFCNKVDEKDGDFPRSTLAYCTDAACISFGSLLGCSPVTVFVESGAGIAEGGRTGLTAIITGICFLVSIFFAPIFASIPPWATGCTLILVGCLMIRQVVAVNWGYIGDALPSFVTICFIPFSYSVAYGLIAGIFVYTVINSLIWIVMFVSGGELEPWEYNRKEYWTWKPAGRKPWLFRVFTKGQYWAEERLHLKKDGSDVRSIQRQSATESEEKPLEDRFSAASVSMPPRAALL</sequence>
<feature type="transmembrane region" description="Helical" evidence="8">
    <location>
        <begin position="159"/>
        <end position="180"/>
    </location>
</feature>
<comment type="similarity">
    <text evidence="2">Belongs to the nucleobase:cation symporter-2 (NCS2) (TC 2.A.40) family. Azg-like subfamily.</text>
</comment>
<dbReference type="Pfam" id="PF00860">
    <property type="entry name" value="Xan_ur_permease"/>
    <property type="match status" value="1"/>
</dbReference>
<evidence type="ECO:0000256" key="5">
    <source>
        <dbReference type="ARBA" id="ARBA00022989"/>
    </source>
</evidence>
<dbReference type="AlphaFoldDB" id="A0A4P7MY75"/>
<feature type="region of interest" description="Disordered" evidence="7">
    <location>
        <begin position="563"/>
        <end position="595"/>
    </location>
</feature>
<dbReference type="EMBL" id="CP034204">
    <property type="protein sequence ID" value="QBZ54052.1"/>
    <property type="molecule type" value="Genomic_DNA"/>
</dbReference>
<keyword evidence="4 8" id="KW-0812">Transmembrane</keyword>
<dbReference type="InterPro" id="IPR045018">
    <property type="entry name" value="Azg-like"/>
</dbReference>
<feature type="transmembrane region" description="Helical" evidence="8">
    <location>
        <begin position="487"/>
        <end position="510"/>
    </location>
</feature>
<protein>
    <submittedName>
        <fullName evidence="9">Uncharacterized protein</fullName>
    </submittedName>
</protein>
<dbReference type="InterPro" id="IPR006043">
    <property type="entry name" value="NCS2"/>
</dbReference>
<organism evidence="9 10">
    <name type="scientific">Pyricularia oryzae</name>
    <name type="common">Rice blast fungus</name>
    <name type="synonym">Magnaporthe oryzae</name>
    <dbReference type="NCBI Taxonomy" id="318829"/>
    <lineage>
        <taxon>Eukaryota</taxon>
        <taxon>Fungi</taxon>
        <taxon>Dikarya</taxon>
        <taxon>Ascomycota</taxon>
        <taxon>Pezizomycotina</taxon>
        <taxon>Sordariomycetes</taxon>
        <taxon>Sordariomycetidae</taxon>
        <taxon>Magnaporthales</taxon>
        <taxon>Pyriculariaceae</taxon>
        <taxon>Pyricularia</taxon>
    </lineage>
</organism>
<evidence type="ECO:0000256" key="4">
    <source>
        <dbReference type="ARBA" id="ARBA00022692"/>
    </source>
</evidence>
<evidence type="ECO:0000256" key="3">
    <source>
        <dbReference type="ARBA" id="ARBA00022448"/>
    </source>
</evidence>
<dbReference type="GO" id="GO:0005886">
    <property type="term" value="C:plasma membrane"/>
    <property type="evidence" value="ECO:0007669"/>
    <property type="project" value="TreeGrafter"/>
</dbReference>
<evidence type="ECO:0000256" key="6">
    <source>
        <dbReference type="ARBA" id="ARBA00023136"/>
    </source>
</evidence>
<feature type="transmembrane region" description="Helical" evidence="8">
    <location>
        <begin position="255"/>
        <end position="288"/>
    </location>
</feature>
<evidence type="ECO:0000256" key="7">
    <source>
        <dbReference type="SAM" id="MobiDB-lite"/>
    </source>
</evidence>
<feature type="transmembrane region" description="Helical" evidence="8">
    <location>
        <begin position="111"/>
        <end position="139"/>
    </location>
</feature>
<dbReference type="GO" id="GO:0015853">
    <property type="term" value="P:adenine transport"/>
    <property type="evidence" value="ECO:0007669"/>
    <property type="project" value="TreeGrafter"/>
</dbReference>
<evidence type="ECO:0000313" key="9">
    <source>
        <dbReference type="EMBL" id="QBZ54052.1"/>
    </source>
</evidence>
<keyword evidence="3" id="KW-0813">Transport</keyword>
<evidence type="ECO:0000313" key="10">
    <source>
        <dbReference type="Proteomes" id="UP000294847"/>
    </source>
</evidence>
<dbReference type="PANTHER" id="PTHR43337:SF3">
    <property type="entry name" value="PURINE TRANSPORTER"/>
    <property type="match status" value="1"/>
</dbReference>
<dbReference type="GO" id="GO:0005345">
    <property type="term" value="F:purine nucleobase transmembrane transporter activity"/>
    <property type="evidence" value="ECO:0007669"/>
    <property type="project" value="TreeGrafter"/>
</dbReference>
<gene>
    <name evidence="9" type="ORF">PoMZ_09743</name>
</gene>
<dbReference type="PANTHER" id="PTHR43337">
    <property type="entry name" value="XANTHINE/URACIL PERMEASE C887.17-RELATED"/>
    <property type="match status" value="1"/>
</dbReference>
<evidence type="ECO:0000256" key="2">
    <source>
        <dbReference type="ARBA" id="ARBA00005697"/>
    </source>
</evidence>
<keyword evidence="6 8" id="KW-0472">Membrane</keyword>
<name>A0A4P7MY75_PYROR</name>
<dbReference type="VEuPathDB" id="FungiDB:M_BR32_EuGene_00081571"/>
<feature type="transmembrane region" description="Helical" evidence="8">
    <location>
        <begin position="379"/>
        <end position="403"/>
    </location>
</feature>